<keyword evidence="4" id="KW-1185">Reference proteome</keyword>
<evidence type="ECO:0000313" key="3">
    <source>
        <dbReference type="EMBL" id="PRY30791.1"/>
    </source>
</evidence>
<organism evidence="3 4">
    <name type="scientific">Pseudosporangium ferrugineum</name>
    <dbReference type="NCBI Taxonomy" id="439699"/>
    <lineage>
        <taxon>Bacteria</taxon>
        <taxon>Bacillati</taxon>
        <taxon>Actinomycetota</taxon>
        <taxon>Actinomycetes</taxon>
        <taxon>Micromonosporales</taxon>
        <taxon>Micromonosporaceae</taxon>
        <taxon>Pseudosporangium</taxon>
    </lineage>
</organism>
<evidence type="ECO:0000256" key="2">
    <source>
        <dbReference type="SAM" id="SignalP"/>
    </source>
</evidence>
<comment type="caution">
    <text evidence="3">The sequence shown here is derived from an EMBL/GenBank/DDBJ whole genome shotgun (WGS) entry which is preliminary data.</text>
</comment>
<proteinExistence type="predicted"/>
<name>A0A2T0SBN5_9ACTN</name>
<feature type="compositionally biased region" description="Gly residues" evidence="1">
    <location>
        <begin position="143"/>
        <end position="153"/>
    </location>
</feature>
<protein>
    <recommendedName>
        <fullName evidence="5">Serine/threonine protein kinase</fullName>
    </recommendedName>
</protein>
<evidence type="ECO:0008006" key="5">
    <source>
        <dbReference type="Google" id="ProtNLM"/>
    </source>
</evidence>
<gene>
    <name evidence="3" type="ORF">CLV70_104343</name>
</gene>
<feature type="compositionally biased region" description="Low complexity" evidence="1">
    <location>
        <begin position="52"/>
        <end position="84"/>
    </location>
</feature>
<feature type="signal peptide" evidence="2">
    <location>
        <begin position="1"/>
        <end position="26"/>
    </location>
</feature>
<reference evidence="3 4" key="1">
    <citation type="submission" date="2018-03" db="EMBL/GenBank/DDBJ databases">
        <title>Genomic Encyclopedia of Archaeal and Bacterial Type Strains, Phase II (KMG-II): from individual species to whole genera.</title>
        <authorList>
            <person name="Goeker M."/>
        </authorList>
    </citation>
    <scope>NUCLEOTIDE SEQUENCE [LARGE SCALE GENOMIC DNA]</scope>
    <source>
        <strain evidence="3 4">DSM 45348</strain>
    </source>
</reference>
<dbReference type="AlphaFoldDB" id="A0A2T0SBN5"/>
<dbReference type="Proteomes" id="UP000239209">
    <property type="component" value="Unassembled WGS sequence"/>
</dbReference>
<feature type="region of interest" description="Disordered" evidence="1">
    <location>
        <begin position="41"/>
        <end position="88"/>
    </location>
</feature>
<feature type="region of interest" description="Disordered" evidence="1">
    <location>
        <begin position="124"/>
        <end position="156"/>
    </location>
</feature>
<accession>A0A2T0SBN5</accession>
<feature type="chain" id="PRO_5038603438" description="Serine/threonine protein kinase" evidence="2">
    <location>
        <begin position="27"/>
        <end position="184"/>
    </location>
</feature>
<evidence type="ECO:0000256" key="1">
    <source>
        <dbReference type="SAM" id="MobiDB-lite"/>
    </source>
</evidence>
<keyword evidence="2" id="KW-0732">Signal</keyword>
<dbReference type="EMBL" id="PVZG01000004">
    <property type="protein sequence ID" value="PRY30791.1"/>
    <property type="molecule type" value="Genomic_DNA"/>
</dbReference>
<sequence length="184" mass="18280">MKSHWSIGAGAWLAAAGLTTALGVAAVNTLGDDIAGSPAQPLTGAEVSDRLSATGTAPPAASAPATPTATTPTATGPVTTAPVASKSAQVTRTRAFGRGGSTLMASCTGDRATLLSWSPEQGYAASPIEKGPARKASIRFSRSGGGGGRGGGPPAVRLDITCVDGTPEENVQVEGGYPEGRWHR</sequence>
<evidence type="ECO:0000313" key="4">
    <source>
        <dbReference type="Proteomes" id="UP000239209"/>
    </source>
</evidence>